<sequence>MTHRTLFISSLILIFIFAKPFFQTSFAQKNNLPEADCPCRKLATITFPGATITAAECVTSGSFTPPGSTQPIEKLPAFCRVAATLKPTSDSNIRIELWLPQAGWNERFMGTGNGGLAGGIAYGSLAGGLKRGFATANTDMGTYGGADALIGHPEKWADFGHRATHEMTVTGKAILQSYYGKAAKHNYFVGCSTGGQQALMEAQRYPDDYDGILAGAPANNRTHLHTGFVWNYKVTNQFPGSALLPSGKTNFINEAILKACAGKDGGAPGDHFLTDPRACNFDPETLPKCPDGTDEATCITKAQLAALKMIYTGPINPRTGERIYTPMPFGSENSSTGIDYHQNPKQMPLAHFYQQHWLMGAEFNFADFDFDKDQDRLDSLLAPALNANNPDLEPLRKRGGKILMYSGTADAIVPFQDAVNYYERVVKAQGGLKQTQRFFRFFLIPGMGHCGGGPGPNDCGQSLSTNVPQDKNHDVLTALINWVENEKAPDKIIATAFTGGDSKKGIRFQRPLFPYPQIPTYSKGDVNLPASYKGVVYPEREVLRVAERYLK</sequence>
<gene>
    <name evidence="8" type="ORF">E0F88_17240</name>
</gene>
<reference evidence="8 9" key="1">
    <citation type="submission" date="2019-03" db="EMBL/GenBank/DDBJ databases">
        <title>Dyadobacter AR-3-6 sp. nov., isolated from arctic soil.</title>
        <authorList>
            <person name="Chaudhary D.K."/>
        </authorList>
    </citation>
    <scope>NUCLEOTIDE SEQUENCE [LARGE SCALE GENOMIC DNA]</scope>
    <source>
        <strain evidence="8 9">AR-3-6</strain>
    </source>
</reference>
<dbReference type="EMBL" id="SMFL01000006">
    <property type="protein sequence ID" value="TDE13650.1"/>
    <property type="molecule type" value="Genomic_DNA"/>
</dbReference>
<dbReference type="OrthoDB" id="176867at2"/>
<proteinExistence type="inferred from homology"/>
<dbReference type="SUPFAM" id="SSF53474">
    <property type="entry name" value="alpha/beta-Hydrolases"/>
    <property type="match status" value="1"/>
</dbReference>
<evidence type="ECO:0000256" key="5">
    <source>
        <dbReference type="ARBA" id="ARBA00022801"/>
    </source>
</evidence>
<dbReference type="GO" id="GO:0046872">
    <property type="term" value="F:metal ion binding"/>
    <property type="evidence" value="ECO:0007669"/>
    <property type="project" value="UniProtKB-KW"/>
</dbReference>
<evidence type="ECO:0000256" key="7">
    <source>
        <dbReference type="ARBA" id="ARBA00023157"/>
    </source>
</evidence>
<keyword evidence="9" id="KW-1185">Reference proteome</keyword>
<name>A0A4R5DNH3_9BACT</name>
<dbReference type="Gene3D" id="3.40.50.1820">
    <property type="entry name" value="alpha/beta hydrolase"/>
    <property type="match status" value="1"/>
</dbReference>
<dbReference type="Pfam" id="PF07519">
    <property type="entry name" value="Tannase"/>
    <property type="match status" value="1"/>
</dbReference>
<keyword evidence="6" id="KW-0106">Calcium</keyword>
<keyword evidence="2" id="KW-0719">Serine esterase</keyword>
<evidence type="ECO:0000256" key="4">
    <source>
        <dbReference type="ARBA" id="ARBA00022729"/>
    </source>
</evidence>
<keyword evidence="4" id="KW-0732">Signal</keyword>
<dbReference type="PANTHER" id="PTHR33938">
    <property type="entry name" value="FERULOYL ESTERASE B-RELATED"/>
    <property type="match status" value="1"/>
</dbReference>
<dbReference type="RefSeq" id="WP_131959527.1">
    <property type="nucleotide sequence ID" value="NZ_SMFL01000006.1"/>
</dbReference>
<dbReference type="GO" id="GO:0052689">
    <property type="term" value="F:carboxylic ester hydrolase activity"/>
    <property type="evidence" value="ECO:0007669"/>
    <property type="project" value="UniProtKB-KW"/>
</dbReference>
<comment type="similarity">
    <text evidence="1">Belongs to the tannase family.</text>
</comment>
<evidence type="ECO:0000256" key="2">
    <source>
        <dbReference type="ARBA" id="ARBA00022487"/>
    </source>
</evidence>
<evidence type="ECO:0000256" key="1">
    <source>
        <dbReference type="ARBA" id="ARBA00006249"/>
    </source>
</evidence>
<dbReference type="Proteomes" id="UP000294850">
    <property type="component" value="Unassembled WGS sequence"/>
</dbReference>
<evidence type="ECO:0000313" key="9">
    <source>
        <dbReference type="Proteomes" id="UP000294850"/>
    </source>
</evidence>
<evidence type="ECO:0000256" key="3">
    <source>
        <dbReference type="ARBA" id="ARBA00022723"/>
    </source>
</evidence>
<dbReference type="InterPro" id="IPR029058">
    <property type="entry name" value="AB_hydrolase_fold"/>
</dbReference>
<protein>
    <submittedName>
        <fullName evidence="8">Tannase/feruloyl esterase family alpha/beta hydrolase</fullName>
    </submittedName>
</protein>
<evidence type="ECO:0000313" key="8">
    <source>
        <dbReference type="EMBL" id="TDE13650.1"/>
    </source>
</evidence>
<dbReference type="PANTHER" id="PTHR33938:SF15">
    <property type="entry name" value="FERULOYL ESTERASE B-RELATED"/>
    <property type="match status" value="1"/>
</dbReference>
<keyword evidence="3" id="KW-0479">Metal-binding</keyword>
<comment type="caution">
    <text evidence="8">The sequence shown here is derived from an EMBL/GenBank/DDBJ whole genome shotgun (WGS) entry which is preliminary data.</text>
</comment>
<keyword evidence="7" id="KW-1015">Disulfide bond</keyword>
<keyword evidence="5 8" id="KW-0378">Hydrolase</keyword>
<dbReference type="InterPro" id="IPR011118">
    <property type="entry name" value="Tannase/feruloyl_esterase"/>
</dbReference>
<evidence type="ECO:0000256" key="6">
    <source>
        <dbReference type="ARBA" id="ARBA00022837"/>
    </source>
</evidence>
<dbReference type="AlphaFoldDB" id="A0A4R5DNH3"/>
<accession>A0A4R5DNH3</accession>
<organism evidence="8 9">
    <name type="scientific">Dyadobacter psychrotolerans</name>
    <dbReference type="NCBI Taxonomy" id="2541721"/>
    <lineage>
        <taxon>Bacteria</taxon>
        <taxon>Pseudomonadati</taxon>
        <taxon>Bacteroidota</taxon>
        <taxon>Cytophagia</taxon>
        <taxon>Cytophagales</taxon>
        <taxon>Spirosomataceae</taxon>
        <taxon>Dyadobacter</taxon>
    </lineage>
</organism>